<feature type="transmembrane region" description="Helical" evidence="11">
    <location>
        <begin position="729"/>
        <end position="751"/>
    </location>
</feature>
<dbReference type="Gene3D" id="3.40.50.300">
    <property type="entry name" value="P-loop containing nucleotide triphosphate hydrolases"/>
    <property type="match status" value="2"/>
</dbReference>
<dbReference type="InterPro" id="IPR003439">
    <property type="entry name" value="ABC_transporter-like_ATP-bd"/>
</dbReference>
<feature type="transmembrane region" description="Helical" evidence="11">
    <location>
        <begin position="788"/>
        <end position="808"/>
    </location>
</feature>
<dbReference type="GO" id="GO:0140359">
    <property type="term" value="F:ABC-type transporter activity"/>
    <property type="evidence" value="ECO:0007669"/>
    <property type="project" value="InterPro"/>
</dbReference>
<evidence type="ECO:0000256" key="7">
    <source>
        <dbReference type="ARBA" id="ARBA00022840"/>
    </source>
</evidence>
<dbReference type="SUPFAM" id="SSF52540">
    <property type="entry name" value="P-loop containing nucleoside triphosphate hydrolases"/>
    <property type="match status" value="2"/>
</dbReference>
<dbReference type="CDD" id="cd18579">
    <property type="entry name" value="ABC_6TM_ABCC_D1"/>
    <property type="match status" value="1"/>
</dbReference>
<feature type="transmembrane region" description="Helical" evidence="11">
    <location>
        <begin position="137"/>
        <end position="157"/>
    </location>
</feature>
<feature type="domain" description="ABC transporter" evidence="12">
    <location>
        <begin position="424"/>
        <end position="667"/>
    </location>
</feature>
<protein>
    <submittedName>
        <fullName evidence="14">P-loop containing nucleoside triphosphate hydrolase protein</fullName>
    </submittedName>
</protein>
<dbReference type="AlphaFoldDB" id="A0A5N6UCG1"/>
<evidence type="ECO:0000256" key="8">
    <source>
        <dbReference type="ARBA" id="ARBA00022989"/>
    </source>
</evidence>
<dbReference type="Pfam" id="PF00664">
    <property type="entry name" value="ABC_membrane"/>
    <property type="match status" value="1"/>
</dbReference>
<keyword evidence="14" id="KW-0378">Hydrolase</keyword>
<evidence type="ECO:0000256" key="6">
    <source>
        <dbReference type="ARBA" id="ARBA00022741"/>
    </source>
</evidence>
<keyword evidence="8 11" id="KW-1133">Transmembrane helix</keyword>
<dbReference type="SMART" id="SM00382">
    <property type="entry name" value="AAA"/>
    <property type="match status" value="2"/>
</dbReference>
<dbReference type="GO" id="GO:0005524">
    <property type="term" value="F:ATP binding"/>
    <property type="evidence" value="ECO:0007669"/>
    <property type="project" value="UniProtKB-KW"/>
</dbReference>
<feature type="transmembrane region" description="Helical" evidence="11">
    <location>
        <begin position="872"/>
        <end position="893"/>
    </location>
</feature>
<dbReference type="Pfam" id="PF00005">
    <property type="entry name" value="ABC_tran"/>
    <property type="match status" value="2"/>
</dbReference>
<accession>A0A5N6UCG1</accession>
<proteinExistence type="inferred from homology"/>
<dbReference type="EMBL" id="ML738770">
    <property type="protein sequence ID" value="KAE8156258.1"/>
    <property type="molecule type" value="Genomic_DNA"/>
</dbReference>
<comment type="similarity">
    <text evidence="2">Belongs to the ABC transporter superfamily. ABCC family. Conjugate transporter (TC 3.A.1.208) subfamily.</text>
</comment>
<dbReference type="InterPro" id="IPR027417">
    <property type="entry name" value="P-loop_NTPase"/>
</dbReference>
<evidence type="ECO:0000256" key="9">
    <source>
        <dbReference type="ARBA" id="ARBA00023136"/>
    </source>
</evidence>
<feature type="domain" description="ABC transporter" evidence="12">
    <location>
        <begin position="938"/>
        <end position="1176"/>
    </location>
</feature>
<dbReference type="CDD" id="cd18580">
    <property type="entry name" value="ABC_6TM_ABCC_D2"/>
    <property type="match status" value="1"/>
</dbReference>
<keyword evidence="3" id="KW-0813">Transport</keyword>
<evidence type="ECO:0000259" key="12">
    <source>
        <dbReference type="PROSITE" id="PS50893"/>
    </source>
</evidence>
<feature type="transmembrane region" description="Helical" evidence="11">
    <location>
        <begin position="677"/>
        <end position="698"/>
    </location>
</feature>
<dbReference type="FunFam" id="3.40.50.300:FF:002145">
    <property type="entry name" value="ABC transporter (MsbA subfamily)"/>
    <property type="match status" value="1"/>
</dbReference>
<keyword evidence="9 11" id="KW-0472">Membrane</keyword>
<dbReference type="PROSITE" id="PS50929">
    <property type="entry name" value="ABC_TM1F"/>
    <property type="match status" value="2"/>
</dbReference>
<feature type="transmembrane region" description="Helical" evidence="11">
    <location>
        <begin position="763"/>
        <end position="782"/>
    </location>
</feature>
<evidence type="ECO:0000259" key="13">
    <source>
        <dbReference type="PROSITE" id="PS50929"/>
    </source>
</evidence>
<dbReference type="PANTHER" id="PTHR24223">
    <property type="entry name" value="ATP-BINDING CASSETTE SUB-FAMILY C"/>
    <property type="match status" value="1"/>
</dbReference>
<feature type="domain" description="ABC transmembrane type-1" evidence="13">
    <location>
        <begin position="752"/>
        <end position="912"/>
    </location>
</feature>
<dbReference type="InterPro" id="IPR003593">
    <property type="entry name" value="AAA+_ATPase"/>
</dbReference>
<dbReference type="SUPFAM" id="SSF90123">
    <property type="entry name" value="ABC transporter transmembrane region"/>
    <property type="match status" value="2"/>
</dbReference>
<keyword evidence="10" id="KW-0325">Glycoprotein</keyword>
<evidence type="ECO:0000256" key="2">
    <source>
        <dbReference type="ARBA" id="ARBA00009726"/>
    </source>
</evidence>
<evidence type="ECO:0000256" key="11">
    <source>
        <dbReference type="SAM" id="Phobius"/>
    </source>
</evidence>
<evidence type="ECO:0000256" key="5">
    <source>
        <dbReference type="ARBA" id="ARBA00022692"/>
    </source>
</evidence>
<dbReference type="PROSITE" id="PS50893">
    <property type="entry name" value="ABC_TRANSPORTER_2"/>
    <property type="match status" value="2"/>
</dbReference>
<dbReference type="InterPro" id="IPR050173">
    <property type="entry name" value="ABC_transporter_C-like"/>
</dbReference>
<feature type="domain" description="ABC transmembrane type-1" evidence="13">
    <location>
        <begin position="110"/>
        <end position="363"/>
    </location>
</feature>
<comment type="subcellular location">
    <subcellularLocation>
        <location evidence="1">Cell membrane</location>
        <topology evidence="1">Multi-pass membrane protein</topology>
    </subcellularLocation>
</comment>
<dbReference type="InterPro" id="IPR011527">
    <property type="entry name" value="ABC1_TM_dom"/>
</dbReference>
<dbReference type="GO" id="GO:0005886">
    <property type="term" value="C:plasma membrane"/>
    <property type="evidence" value="ECO:0007669"/>
    <property type="project" value="UniProtKB-SubCell"/>
</dbReference>
<evidence type="ECO:0000256" key="1">
    <source>
        <dbReference type="ARBA" id="ARBA00004651"/>
    </source>
</evidence>
<name>A0A5N6UCG1_ASPTM</name>
<gene>
    <name evidence="14" type="ORF">BDV40DRAFT_293676</name>
</gene>
<evidence type="ECO:0000256" key="4">
    <source>
        <dbReference type="ARBA" id="ARBA00022475"/>
    </source>
</evidence>
<evidence type="ECO:0000256" key="10">
    <source>
        <dbReference type="ARBA" id="ARBA00023180"/>
    </source>
</evidence>
<dbReference type="GO" id="GO:0016887">
    <property type="term" value="F:ATP hydrolysis activity"/>
    <property type="evidence" value="ECO:0007669"/>
    <property type="project" value="InterPro"/>
</dbReference>
<keyword evidence="5 11" id="KW-0812">Transmembrane</keyword>
<evidence type="ECO:0000313" key="15">
    <source>
        <dbReference type="Proteomes" id="UP000326950"/>
    </source>
</evidence>
<dbReference type="InterPro" id="IPR044726">
    <property type="entry name" value="ABCC_6TM_D2"/>
</dbReference>
<keyword evidence="6" id="KW-0547">Nucleotide-binding</keyword>
<dbReference type="OrthoDB" id="6500128at2759"/>
<keyword evidence="4" id="KW-1003">Cell membrane</keyword>
<organism evidence="14 15">
    <name type="scientific">Aspergillus tamarii</name>
    <dbReference type="NCBI Taxonomy" id="41984"/>
    <lineage>
        <taxon>Eukaryota</taxon>
        <taxon>Fungi</taxon>
        <taxon>Dikarya</taxon>
        <taxon>Ascomycota</taxon>
        <taxon>Pezizomycotina</taxon>
        <taxon>Eurotiomycetes</taxon>
        <taxon>Eurotiomycetidae</taxon>
        <taxon>Eurotiales</taxon>
        <taxon>Aspergillaceae</taxon>
        <taxon>Aspergillus</taxon>
        <taxon>Aspergillus subgen. Circumdati</taxon>
    </lineage>
</organism>
<dbReference type="Gene3D" id="1.20.1560.10">
    <property type="entry name" value="ABC transporter type 1, transmembrane domain"/>
    <property type="match status" value="2"/>
</dbReference>
<dbReference type="InterPro" id="IPR044746">
    <property type="entry name" value="ABCC_6TM_D1"/>
</dbReference>
<keyword evidence="15" id="KW-1185">Reference proteome</keyword>
<keyword evidence="7" id="KW-0067">ATP-binding</keyword>
<feature type="transmembrane region" description="Helical" evidence="11">
    <location>
        <begin position="102"/>
        <end position="125"/>
    </location>
</feature>
<sequence length="1180" mass="130584">MVLFESLGKQKHLMRPYQDLPPESTSGIVNRSFMWWLNRLFFRGFRSLLTTEDLDHLDKPLESAGTVQKALRAWALRRHPERRFEFPLQMGRAFKGPLTLTILPRLSLIGFTFSQPFLITSILNWLDNSHSASDDGYGLIGATLLIYFGMALSNLIYDQRLYRFVTMFRGAASSMIYDHALHIPDGTLGDRSATITLMTTDVDRIIACLITLNEFWARTIEVGIGIALLALRLGGGSIYISKHIGGHQKIWVDAVQERIAITRSMLDGIQTVKATGLSQTLIHLLQKKRAQETHQMAKYRWSVVWKNMIQNLPWALAPALTFVVYAAQGNELNVTKAFSSLSIITLLTSPASKLLSAIPTIAAATGSFDRIQAFLLLETGPQHIGEGSVRTRETEVDASQHIAKVRYMIFKGSPGITDLQTSVISMENLSIRPSPSARIVLSDVNLEVPLGALVMIRGPVGSGKSTLLRAILGQAVCETGSTAVTIRQPAFCAQTPWVPSGTIRDAICGTFPAGPVKEATLFDKKWYTTVLHACALNLDLDLLREGDATRIGHGSGHVLSGGQMHRIALARARVFLGFLYHLLRANTLVEEQLYFADQIYVISDGRLRQEEPCEGKAYQDVGYDAVEAEESKGFTEVAIEDKAAMISEVNEIDDLRRAAGDSAVYTYYLRYVGWKKAVVFVFFVTMNVFSSTYSRMWILTCATPDITDVDFLLEIWLDRWADHGGAQKALYVTVYIFLAICNTVGNGGYVCQDMTLIESDLPIGILITVSNLFSSIANAALIATGSKYMAISVPFLIILVFVLQRFYLRTSRQLRLLDLECRSPLYSHLLETVEGLATIQAFGWEIDFRMANSTLLDVTQRTYYMLNCIQRWLTLVLDLVVAAEAVIVVSLAVSLRHITSVGLLGVSLNSILDFELTVPREISTEQEVPVDWPGRGAIEILGITAQYTCETTVLSDISLKCLPGQKIGICGRTGSGKSSLLSTLLGMLTVTCGSIVIDDIDLATLPPDIVRERLVTISQTPLLMVGCTVRFNIDPTESLSDTEIITALIRVGLWEGVLLERGGLDAEITDTLWLSRGEQQLLQLARAMLEIQARNSRVLLIDEGTSSVDMETDARVQDLLRQDPFRSCTVLTVAHRVHTLLAYDLIVGLDQGKVVEIDEPLVLSNRKDSIFRNLLHSGGD</sequence>
<dbReference type="InterPro" id="IPR036640">
    <property type="entry name" value="ABC1_TM_sf"/>
</dbReference>
<dbReference type="Proteomes" id="UP000326950">
    <property type="component" value="Unassembled WGS sequence"/>
</dbReference>
<evidence type="ECO:0000313" key="14">
    <source>
        <dbReference type="EMBL" id="KAE8156258.1"/>
    </source>
</evidence>
<evidence type="ECO:0000256" key="3">
    <source>
        <dbReference type="ARBA" id="ARBA00022448"/>
    </source>
</evidence>
<dbReference type="PANTHER" id="PTHR24223:SF399">
    <property type="entry name" value="ABC TRANSPORTER ATNG"/>
    <property type="match status" value="1"/>
</dbReference>
<reference evidence="14 15" key="1">
    <citation type="submission" date="2019-04" db="EMBL/GenBank/DDBJ databases">
        <title>Friends and foes A comparative genomics study of 23 Aspergillus species from section Flavi.</title>
        <authorList>
            <consortium name="DOE Joint Genome Institute"/>
            <person name="Kjaerbolling I."/>
            <person name="Vesth T."/>
            <person name="Frisvad J.C."/>
            <person name="Nybo J.L."/>
            <person name="Theobald S."/>
            <person name="Kildgaard S."/>
            <person name="Isbrandt T."/>
            <person name="Kuo A."/>
            <person name="Sato A."/>
            <person name="Lyhne E.K."/>
            <person name="Kogle M.E."/>
            <person name="Wiebenga A."/>
            <person name="Kun R.S."/>
            <person name="Lubbers R.J."/>
            <person name="Makela M.R."/>
            <person name="Barry K."/>
            <person name="Chovatia M."/>
            <person name="Clum A."/>
            <person name="Daum C."/>
            <person name="Haridas S."/>
            <person name="He G."/>
            <person name="LaButti K."/>
            <person name="Lipzen A."/>
            <person name="Mondo S."/>
            <person name="Riley R."/>
            <person name="Salamov A."/>
            <person name="Simmons B.A."/>
            <person name="Magnuson J.K."/>
            <person name="Henrissat B."/>
            <person name="Mortensen U.H."/>
            <person name="Larsen T.O."/>
            <person name="Devries R.P."/>
            <person name="Grigoriev I.V."/>
            <person name="Machida M."/>
            <person name="Baker S.E."/>
            <person name="Andersen M.R."/>
        </authorList>
    </citation>
    <scope>NUCLEOTIDE SEQUENCE [LARGE SCALE GENOMIC DNA]</scope>
    <source>
        <strain evidence="14 15">CBS 117626</strain>
    </source>
</reference>